<evidence type="ECO:0000313" key="2">
    <source>
        <dbReference type="EMBL" id="SOD52638.1"/>
    </source>
</evidence>
<dbReference type="AlphaFoldDB" id="A0A286D1V5"/>
<proteinExistence type="predicted"/>
<dbReference type="Pfam" id="PF10670">
    <property type="entry name" value="DUF4198"/>
    <property type="match status" value="1"/>
</dbReference>
<dbReference type="OrthoDB" id="5943at2"/>
<feature type="signal peptide" evidence="1">
    <location>
        <begin position="1"/>
        <end position="21"/>
    </location>
</feature>
<sequence>MKTAVLLAALLGLLAVDTASAHTPYLAPASFEPMHGGMVTLDAAFGEEFFVPEVAFDHSEFRVTAPDGSTAPIDNVQRLKTRAVLEHHLAAGKGTYRFSTGPRLGAIFRTWEVDGKQESSRDPAKPLPPGARLLAHYQSLSVSEAYITAGAPTQPALKPYGKGLELVALTHPSDLYVTENFEFRIDYNGKPLAGQIVEIFRASGDRASQKPVATLTTDPQGKASFALESEGVYLALIRYRGKAPDGAAAPMHGYNYTLSFRVLEQ</sequence>
<evidence type="ECO:0000256" key="1">
    <source>
        <dbReference type="SAM" id="SignalP"/>
    </source>
</evidence>
<dbReference type="InterPro" id="IPR019613">
    <property type="entry name" value="DUF4198"/>
</dbReference>
<gene>
    <name evidence="2" type="ORF">SAMN06296416_1026</name>
</gene>
<feature type="chain" id="PRO_5013398214" evidence="1">
    <location>
        <begin position="22"/>
        <end position="265"/>
    </location>
</feature>
<dbReference type="Proteomes" id="UP000219374">
    <property type="component" value="Unassembled WGS sequence"/>
</dbReference>
<keyword evidence="1" id="KW-0732">Signal</keyword>
<dbReference type="EMBL" id="OCND01000002">
    <property type="protein sequence ID" value="SOD52638.1"/>
    <property type="molecule type" value="Genomic_DNA"/>
</dbReference>
<name>A0A286D1V5_9GAMM</name>
<keyword evidence="3" id="KW-1185">Reference proteome</keyword>
<organism evidence="2 3">
    <name type="scientific">Pseudoxanthomonas wuyuanensis</name>
    <dbReference type="NCBI Taxonomy" id="1073196"/>
    <lineage>
        <taxon>Bacteria</taxon>
        <taxon>Pseudomonadati</taxon>
        <taxon>Pseudomonadota</taxon>
        <taxon>Gammaproteobacteria</taxon>
        <taxon>Lysobacterales</taxon>
        <taxon>Lysobacteraceae</taxon>
        <taxon>Pseudoxanthomonas</taxon>
    </lineage>
</organism>
<reference evidence="2 3" key="1">
    <citation type="submission" date="2017-09" db="EMBL/GenBank/DDBJ databases">
        <authorList>
            <person name="Ehlers B."/>
            <person name="Leendertz F.H."/>
        </authorList>
    </citation>
    <scope>NUCLEOTIDE SEQUENCE [LARGE SCALE GENOMIC DNA]</scope>
    <source>
        <strain evidence="2 3">CGMCC 1.10978</strain>
    </source>
</reference>
<protein>
    <submittedName>
        <fullName evidence="2">Uncharacterized conserved protein, contains GH25 family domain</fullName>
    </submittedName>
</protein>
<evidence type="ECO:0000313" key="3">
    <source>
        <dbReference type="Proteomes" id="UP000219374"/>
    </source>
</evidence>
<dbReference type="RefSeq" id="WP_097120812.1">
    <property type="nucleotide sequence ID" value="NZ_OCND01000002.1"/>
</dbReference>
<accession>A0A286D1V5</accession>